<feature type="region of interest" description="Disordered" evidence="1">
    <location>
        <begin position="1"/>
        <end position="40"/>
    </location>
</feature>
<dbReference type="EMBL" id="JAUESC010000004">
    <property type="protein sequence ID" value="KAK0597246.1"/>
    <property type="molecule type" value="Genomic_DNA"/>
</dbReference>
<keyword evidence="3" id="KW-1185">Reference proteome</keyword>
<feature type="compositionally biased region" description="Pro residues" evidence="1">
    <location>
        <begin position="1"/>
        <end position="11"/>
    </location>
</feature>
<reference evidence="2" key="1">
    <citation type="journal article" date="2022" name="Plant J.">
        <title>Strategies of tolerance reflected in two North American maple genomes.</title>
        <authorList>
            <person name="McEvoy S.L."/>
            <person name="Sezen U.U."/>
            <person name="Trouern-Trend A."/>
            <person name="McMahon S.M."/>
            <person name="Schaberg P.G."/>
            <person name="Yang J."/>
            <person name="Wegrzyn J.L."/>
            <person name="Swenson N.G."/>
        </authorList>
    </citation>
    <scope>NUCLEOTIDE SEQUENCE</scope>
    <source>
        <strain evidence="2">NS2018</strain>
    </source>
</reference>
<evidence type="ECO:0000256" key="1">
    <source>
        <dbReference type="SAM" id="MobiDB-lite"/>
    </source>
</evidence>
<proteinExistence type="predicted"/>
<reference evidence="2" key="2">
    <citation type="submission" date="2023-06" db="EMBL/GenBank/DDBJ databases">
        <authorList>
            <person name="Swenson N.G."/>
            <person name="Wegrzyn J.L."/>
            <person name="Mcevoy S.L."/>
        </authorList>
    </citation>
    <scope>NUCLEOTIDE SEQUENCE</scope>
    <source>
        <strain evidence="2">NS2018</strain>
        <tissue evidence="2">Leaf</tissue>
    </source>
</reference>
<protein>
    <submittedName>
        <fullName evidence="2">Uncharacterized protein</fullName>
    </submittedName>
</protein>
<evidence type="ECO:0000313" key="3">
    <source>
        <dbReference type="Proteomes" id="UP001168877"/>
    </source>
</evidence>
<comment type="caution">
    <text evidence="2">The sequence shown here is derived from an EMBL/GenBank/DDBJ whole genome shotgun (WGS) entry which is preliminary data.</text>
</comment>
<accession>A0AA39SQF1</accession>
<name>A0AA39SQF1_ACESA</name>
<dbReference type="AlphaFoldDB" id="A0AA39SQF1"/>
<sequence length="82" mass="8760">MESFNPPPTQPTPDLHGSSRDSGSHFANSQPSSVGMGPAIKENEAAAASSLELSSLSLFQVFKLIKHLWIPMKLISIILPSS</sequence>
<organism evidence="2 3">
    <name type="scientific">Acer saccharum</name>
    <name type="common">Sugar maple</name>
    <dbReference type="NCBI Taxonomy" id="4024"/>
    <lineage>
        <taxon>Eukaryota</taxon>
        <taxon>Viridiplantae</taxon>
        <taxon>Streptophyta</taxon>
        <taxon>Embryophyta</taxon>
        <taxon>Tracheophyta</taxon>
        <taxon>Spermatophyta</taxon>
        <taxon>Magnoliopsida</taxon>
        <taxon>eudicotyledons</taxon>
        <taxon>Gunneridae</taxon>
        <taxon>Pentapetalae</taxon>
        <taxon>rosids</taxon>
        <taxon>malvids</taxon>
        <taxon>Sapindales</taxon>
        <taxon>Sapindaceae</taxon>
        <taxon>Hippocastanoideae</taxon>
        <taxon>Acereae</taxon>
        <taxon>Acer</taxon>
    </lineage>
</organism>
<gene>
    <name evidence="2" type="ORF">LWI29_023313</name>
</gene>
<evidence type="ECO:0000313" key="2">
    <source>
        <dbReference type="EMBL" id="KAK0597246.1"/>
    </source>
</evidence>
<dbReference type="Proteomes" id="UP001168877">
    <property type="component" value="Unassembled WGS sequence"/>
</dbReference>